<protein>
    <submittedName>
        <fullName evidence="5">Histidinol phosphatase</fullName>
    </submittedName>
</protein>
<keyword evidence="3" id="KW-0067">ATP-binding</keyword>
<dbReference type="InterPro" id="IPR003593">
    <property type="entry name" value="AAA+_ATPase"/>
</dbReference>
<reference evidence="5 6" key="1">
    <citation type="submission" date="2016-12" db="EMBL/GenBank/DDBJ databases">
        <title>The draft genome sequence of Actinophytocola xinjiangensis.</title>
        <authorList>
            <person name="Wang W."/>
            <person name="Yuan L."/>
        </authorList>
    </citation>
    <scope>NUCLEOTIDE SEQUENCE [LARGE SCALE GENOMIC DNA]</scope>
    <source>
        <strain evidence="5 6">CGMCC 4.4663</strain>
    </source>
</reference>
<evidence type="ECO:0000256" key="1">
    <source>
        <dbReference type="ARBA" id="ARBA00022448"/>
    </source>
</evidence>
<dbReference type="FunFam" id="3.40.50.300:FF:000134">
    <property type="entry name" value="Iron-enterobactin ABC transporter ATP-binding protein"/>
    <property type="match status" value="1"/>
</dbReference>
<dbReference type="InterPro" id="IPR027417">
    <property type="entry name" value="P-loop_NTPase"/>
</dbReference>
<dbReference type="PROSITE" id="PS00211">
    <property type="entry name" value="ABC_TRANSPORTER_1"/>
    <property type="match status" value="1"/>
</dbReference>
<dbReference type="AlphaFoldDB" id="A0A7Z1AYK3"/>
<keyword evidence="6" id="KW-1185">Reference proteome</keyword>
<feature type="domain" description="ABC transporter" evidence="4">
    <location>
        <begin position="2"/>
        <end position="234"/>
    </location>
</feature>
<dbReference type="InterPro" id="IPR003439">
    <property type="entry name" value="ABC_transporter-like_ATP-bd"/>
</dbReference>
<dbReference type="SMART" id="SM00382">
    <property type="entry name" value="AAA"/>
    <property type="match status" value="1"/>
</dbReference>
<keyword evidence="1" id="KW-0813">Transport</keyword>
<dbReference type="RefSeq" id="WP_075134213.1">
    <property type="nucleotide sequence ID" value="NZ_MSIF01000008.1"/>
</dbReference>
<keyword evidence="2" id="KW-0547">Nucleotide-binding</keyword>
<evidence type="ECO:0000256" key="2">
    <source>
        <dbReference type="ARBA" id="ARBA00022741"/>
    </source>
</evidence>
<dbReference type="GO" id="GO:0005524">
    <property type="term" value="F:ATP binding"/>
    <property type="evidence" value="ECO:0007669"/>
    <property type="project" value="UniProtKB-KW"/>
</dbReference>
<dbReference type="SUPFAM" id="SSF52540">
    <property type="entry name" value="P-loop containing nucleoside triphosphate hydrolases"/>
    <property type="match status" value="1"/>
</dbReference>
<dbReference type="InterPro" id="IPR017871">
    <property type="entry name" value="ABC_transporter-like_CS"/>
</dbReference>
<dbReference type="CDD" id="cd03214">
    <property type="entry name" value="ABC_Iron-Siderophores_B12_Hemin"/>
    <property type="match status" value="1"/>
</dbReference>
<sequence length="257" mass="27631">MITADGVSFGYGRALVLDDVGLTVEPGQVVGLIGPNGSGKTTLLRTLYASLTPRAGLVTLDGRPLAGLEPRALARRLSVVAQEGAAELPLTVADTVLLGRSPHLATFQRPSRQDHRIAAAALTRVGVRHLADRVFAGLSGGEKQRVLIARALAQRADHLLLDEPTNHLDIRYQHEVLSLVRRLEVTTVVVLHDLNLAARYCDELVLLDGGTVAATGTPDAVLRPEVLEPVYEIGVHRIPTDDGVQLLFRPLDEQDPT</sequence>
<dbReference type="OrthoDB" id="3426016at2"/>
<dbReference type="PANTHER" id="PTHR42794">
    <property type="entry name" value="HEMIN IMPORT ATP-BINDING PROTEIN HMUV"/>
    <property type="match status" value="1"/>
</dbReference>
<evidence type="ECO:0000313" key="6">
    <source>
        <dbReference type="Proteomes" id="UP000185696"/>
    </source>
</evidence>
<evidence type="ECO:0000259" key="4">
    <source>
        <dbReference type="PROSITE" id="PS50893"/>
    </source>
</evidence>
<dbReference type="Proteomes" id="UP000185696">
    <property type="component" value="Unassembled WGS sequence"/>
</dbReference>
<proteinExistence type="predicted"/>
<evidence type="ECO:0000313" key="5">
    <source>
        <dbReference type="EMBL" id="OLF09822.1"/>
    </source>
</evidence>
<dbReference type="Gene3D" id="3.40.50.300">
    <property type="entry name" value="P-loop containing nucleotide triphosphate hydrolases"/>
    <property type="match status" value="1"/>
</dbReference>
<dbReference type="GO" id="GO:0016887">
    <property type="term" value="F:ATP hydrolysis activity"/>
    <property type="evidence" value="ECO:0007669"/>
    <property type="project" value="InterPro"/>
</dbReference>
<accession>A0A7Z1AYK3</accession>
<dbReference type="PANTHER" id="PTHR42794:SF2">
    <property type="entry name" value="ABC TRANSPORTER ATP-BINDING PROTEIN"/>
    <property type="match status" value="1"/>
</dbReference>
<dbReference type="EMBL" id="MSIF01000008">
    <property type="protein sequence ID" value="OLF09822.1"/>
    <property type="molecule type" value="Genomic_DNA"/>
</dbReference>
<gene>
    <name evidence="5" type="ORF">BLA60_18830</name>
</gene>
<dbReference type="PROSITE" id="PS50893">
    <property type="entry name" value="ABC_TRANSPORTER_2"/>
    <property type="match status" value="1"/>
</dbReference>
<evidence type="ECO:0000256" key="3">
    <source>
        <dbReference type="ARBA" id="ARBA00022840"/>
    </source>
</evidence>
<comment type="caution">
    <text evidence="5">The sequence shown here is derived from an EMBL/GenBank/DDBJ whole genome shotgun (WGS) entry which is preliminary data.</text>
</comment>
<name>A0A7Z1AYK3_9PSEU</name>
<dbReference type="Pfam" id="PF00005">
    <property type="entry name" value="ABC_tran"/>
    <property type="match status" value="1"/>
</dbReference>
<organism evidence="5 6">
    <name type="scientific">Actinophytocola xinjiangensis</name>
    <dbReference type="NCBI Taxonomy" id="485602"/>
    <lineage>
        <taxon>Bacteria</taxon>
        <taxon>Bacillati</taxon>
        <taxon>Actinomycetota</taxon>
        <taxon>Actinomycetes</taxon>
        <taxon>Pseudonocardiales</taxon>
        <taxon>Pseudonocardiaceae</taxon>
    </lineage>
</organism>